<gene>
    <name evidence="5" type="ORF">I6U48_11720</name>
</gene>
<accession>A0A949TW63</accession>
<dbReference type="InterPro" id="IPR051054">
    <property type="entry name" value="SorC_transcr_regulators"/>
</dbReference>
<protein>
    <submittedName>
        <fullName evidence="5">Sugar-binding transcriptional regulator</fullName>
    </submittedName>
</protein>
<dbReference type="PANTHER" id="PTHR34294">
    <property type="entry name" value="TRANSCRIPTIONAL REGULATOR-RELATED"/>
    <property type="match status" value="1"/>
</dbReference>
<organism evidence="5 6">
    <name type="scientific">Clostridium thailandense</name>
    <dbReference type="NCBI Taxonomy" id="2794346"/>
    <lineage>
        <taxon>Bacteria</taxon>
        <taxon>Bacillati</taxon>
        <taxon>Bacillota</taxon>
        <taxon>Clostridia</taxon>
        <taxon>Eubacteriales</taxon>
        <taxon>Clostridiaceae</taxon>
        <taxon>Clostridium</taxon>
    </lineage>
</organism>
<dbReference type="InterPro" id="IPR012318">
    <property type="entry name" value="HTH_CRP"/>
</dbReference>
<dbReference type="PANTHER" id="PTHR34294:SF1">
    <property type="entry name" value="TRANSCRIPTIONAL REGULATOR LSRR"/>
    <property type="match status" value="1"/>
</dbReference>
<dbReference type="Proteomes" id="UP000694308">
    <property type="component" value="Unassembled WGS sequence"/>
</dbReference>
<dbReference type="EMBL" id="JAEEGC010000050">
    <property type="protein sequence ID" value="MBV7273578.1"/>
    <property type="molecule type" value="Genomic_DNA"/>
</dbReference>
<evidence type="ECO:0000313" key="6">
    <source>
        <dbReference type="Proteomes" id="UP000694308"/>
    </source>
</evidence>
<keyword evidence="2" id="KW-0238">DNA-binding</keyword>
<keyword evidence="3" id="KW-0804">Transcription</keyword>
<dbReference type="AlphaFoldDB" id="A0A949TW63"/>
<dbReference type="GO" id="GO:0003677">
    <property type="term" value="F:DNA binding"/>
    <property type="evidence" value="ECO:0007669"/>
    <property type="project" value="UniProtKB-KW"/>
</dbReference>
<evidence type="ECO:0000313" key="5">
    <source>
        <dbReference type="EMBL" id="MBV7273578.1"/>
    </source>
</evidence>
<dbReference type="PROSITE" id="PS51063">
    <property type="entry name" value="HTH_CRP_2"/>
    <property type="match status" value="1"/>
</dbReference>
<dbReference type="Pfam" id="PF04198">
    <property type="entry name" value="Sugar-bind"/>
    <property type="match status" value="1"/>
</dbReference>
<name>A0A949TW63_9CLOT</name>
<reference evidence="5" key="1">
    <citation type="submission" date="2020-12" db="EMBL/GenBank/DDBJ databases">
        <title>Clostridium thailandense sp. nov., a novel acetogenic bacterium isolated from peat land soil in Thailand.</title>
        <authorList>
            <person name="Chaikitkaew S."/>
            <person name="Birkeland N.K."/>
        </authorList>
    </citation>
    <scope>NUCLEOTIDE SEQUENCE</scope>
    <source>
        <strain evidence="5">PL3</strain>
    </source>
</reference>
<feature type="domain" description="HTH crp-type" evidence="4">
    <location>
        <begin position="1"/>
        <end position="58"/>
    </location>
</feature>
<comment type="caution">
    <text evidence="5">The sequence shown here is derived from an EMBL/GenBank/DDBJ whole genome shotgun (WGS) entry which is preliminary data.</text>
</comment>
<keyword evidence="6" id="KW-1185">Reference proteome</keyword>
<evidence type="ECO:0000256" key="3">
    <source>
        <dbReference type="ARBA" id="ARBA00023163"/>
    </source>
</evidence>
<sequence>MEKSKLEKVIEAAKLYYLLDYSQQDIADKLGISRPSVSRLLQQAKEEGIVQIKIVDPYEDNEKIADELENKLNLKKVMVASVPKYDEETVKKYIGDMAASYLNKIVSNEDIIGVSWGTTIYQVAKSLKYKHLKDVTVVQLNGGVSHSKVNTYASEIMGLFGKAFNTNPYYLPLPAIVDHLAVKQAVEADRHIRKVMELAKDSKIAVFTVGIPSTNSVLIQAKYFSEEDLKIIRNNAVGDICSRFINRRGDIFYEDLNKRTIGIELSELKKKKWSILVAGGPNRLEAIYGAIQGGYANALITDKITANLLLDIHKDGEKK</sequence>
<proteinExistence type="predicted"/>
<dbReference type="Pfam" id="PF13545">
    <property type="entry name" value="HTH_Crp_2"/>
    <property type="match status" value="1"/>
</dbReference>
<dbReference type="GO" id="GO:0030246">
    <property type="term" value="F:carbohydrate binding"/>
    <property type="evidence" value="ECO:0007669"/>
    <property type="project" value="InterPro"/>
</dbReference>
<evidence type="ECO:0000256" key="2">
    <source>
        <dbReference type="ARBA" id="ARBA00023125"/>
    </source>
</evidence>
<keyword evidence="1" id="KW-0805">Transcription regulation</keyword>
<evidence type="ECO:0000256" key="1">
    <source>
        <dbReference type="ARBA" id="ARBA00023015"/>
    </source>
</evidence>
<evidence type="ECO:0000259" key="4">
    <source>
        <dbReference type="PROSITE" id="PS51063"/>
    </source>
</evidence>
<dbReference type="RefSeq" id="WP_218320647.1">
    <property type="nucleotide sequence ID" value="NZ_JAEEGC010000050.1"/>
</dbReference>
<dbReference type="InterPro" id="IPR007324">
    <property type="entry name" value="Sugar-bd_dom_put"/>
</dbReference>
<dbReference type="GO" id="GO:0006355">
    <property type="term" value="P:regulation of DNA-templated transcription"/>
    <property type="evidence" value="ECO:0007669"/>
    <property type="project" value="InterPro"/>
</dbReference>